<dbReference type="EMBL" id="NBNE01000711">
    <property type="protein sequence ID" value="OWZ17680.1"/>
    <property type="molecule type" value="Genomic_DNA"/>
</dbReference>
<name>A0A225WLF4_9STRA</name>
<protein>
    <submittedName>
        <fullName evidence="1">Uncharacterized protein</fullName>
    </submittedName>
</protein>
<accession>A0A225WLF4</accession>
<reference evidence="2" key="1">
    <citation type="submission" date="2017-03" db="EMBL/GenBank/DDBJ databases">
        <title>Phytopthora megakarya and P. palmivora, two closely related causual agents of cacao black pod achieved similar genome size and gene model numbers by different mechanisms.</title>
        <authorList>
            <person name="Ali S."/>
            <person name="Shao J."/>
            <person name="Larry D.J."/>
            <person name="Kronmiller B."/>
            <person name="Shen D."/>
            <person name="Strem M.D."/>
            <person name="Melnick R.L."/>
            <person name="Guiltinan M.J."/>
            <person name="Tyler B.M."/>
            <person name="Meinhardt L.W."/>
            <person name="Bailey B.A."/>
        </authorList>
    </citation>
    <scope>NUCLEOTIDE SEQUENCE [LARGE SCALE GENOMIC DNA]</scope>
    <source>
        <strain evidence="2">zdho120</strain>
    </source>
</reference>
<comment type="caution">
    <text evidence="1">The sequence shown here is derived from an EMBL/GenBank/DDBJ whole genome shotgun (WGS) entry which is preliminary data.</text>
</comment>
<dbReference type="OrthoDB" id="122194at2759"/>
<sequence>MEEWTETPDDATAVGNVVAVATADLPSPEGDLNPPEHRVDRHNAKTVITVNSYPFTPYQCKAKVYFNVGASRYNLVGEHTCGARFDARSPVIDVSAGMRYIIDMSMPSEEIWRLVRERFYLGNTDEVLLGLTREQGKPRVNRGNCHGVIEVPPLSLTSVGGFPFFKFHQVYMDGVNLERVIGEAHPVLHERQKFKNRSLFIDGTFRCLLHGS</sequence>
<keyword evidence="2" id="KW-1185">Reference proteome</keyword>
<dbReference type="AlphaFoldDB" id="A0A225WLF4"/>
<dbReference type="Proteomes" id="UP000198211">
    <property type="component" value="Unassembled WGS sequence"/>
</dbReference>
<organism evidence="1 2">
    <name type="scientific">Phytophthora megakarya</name>
    <dbReference type="NCBI Taxonomy" id="4795"/>
    <lineage>
        <taxon>Eukaryota</taxon>
        <taxon>Sar</taxon>
        <taxon>Stramenopiles</taxon>
        <taxon>Oomycota</taxon>
        <taxon>Peronosporomycetes</taxon>
        <taxon>Peronosporales</taxon>
        <taxon>Peronosporaceae</taxon>
        <taxon>Phytophthora</taxon>
    </lineage>
</organism>
<gene>
    <name evidence="1" type="ORF">PHMEG_0008335</name>
</gene>
<proteinExistence type="predicted"/>
<evidence type="ECO:0000313" key="2">
    <source>
        <dbReference type="Proteomes" id="UP000198211"/>
    </source>
</evidence>
<evidence type="ECO:0000313" key="1">
    <source>
        <dbReference type="EMBL" id="OWZ17680.1"/>
    </source>
</evidence>